<evidence type="ECO:0000313" key="3">
    <source>
        <dbReference type="EMBL" id="GAA4439550.1"/>
    </source>
</evidence>
<reference evidence="4" key="1">
    <citation type="journal article" date="2019" name="Int. J. Syst. Evol. Microbiol.">
        <title>The Global Catalogue of Microorganisms (GCM) 10K type strain sequencing project: providing services to taxonomists for standard genome sequencing and annotation.</title>
        <authorList>
            <consortium name="The Broad Institute Genomics Platform"/>
            <consortium name="The Broad Institute Genome Sequencing Center for Infectious Disease"/>
            <person name="Wu L."/>
            <person name="Ma J."/>
        </authorList>
    </citation>
    <scope>NUCLEOTIDE SEQUENCE [LARGE SCALE GENOMIC DNA]</scope>
    <source>
        <strain evidence="4">JCM 31920</strain>
    </source>
</reference>
<feature type="region of interest" description="Disordered" evidence="1">
    <location>
        <begin position="1"/>
        <end position="23"/>
    </location>
</feature>
<gene>
    <name evidence="3" type="ORF">GCM10023091_21910</name>
</gene>
<dbReference type="InterPro" id="IPR014144">
    <property type="entry name" value="LigD_PE_domain"/>
</dbReference>
<evidence type="ECO:0000313" key="4">
    <source>
        <dbReference type="Proteomes" id="UP001501508"/>
    </source>
</evidence>
<dbReference type="PANTHER" id="PTHR39465">
    <property type="entry name" value="DNA LIGASE D, 3'-PHOSPHOESTERASE DOMAIN"/>
    <property type="match status" value="1"/>
</dbReference>
<feature type="region of interest" description="Disordered" evidence="1">
    <location>
        <begin position="182"/>
        <end position="214"/>
    </location>
</feature>
<sequence length="214" mass="24467">MALNEYRRKRDFKKTPEPDSGETSGEALLFVVQKHHASRLHYDFRLELNGVLKSWAVPKGPSLNPEDKRLAVEVEDHPFDYKDFEGIIPEGNYGAGTVIVWDQGSYEALEGGTKKEMEKRLSEQWKDGSMKFRLKGKKLKGEFALVRMKGNEDNAWLLIKHNDRFATAKEIITRDKSVVSGKTLEQVAGTKRTPGRIRKSDPPRKTEKKKIRIA</sequence>
<dbReference type="NCBIfam" id="TIGR02777">
    <property type="entry name" value="LigD_PE_dom"/>
    <property type="match status" value="1"/>
</dbReference>
<dbReference type="PANTHER" id="PTHR39465:SF1">
    <property type="entry name" value="DNA LIGASE D 3'-PHOSPHOESTERASE DOMAIN-CONTAINING PROTEIN"/>
    <property type="match status" value="1"/>
</dbReference>
<dbReference type="Pfam" id="PF13298">
    <property type="entry name" value="LigD_N"/>
    <property type="match status" value="1"/>
</dbReference>
<name>A0ABP8LXL7_9BACT</name>
<dbReference type="EMBL" id="BAABEY010000021">
    <property type="protein sequence ID" value="GAA4439550.1"/>
    <property type="molecule type" value="Genomic_DNA"/>
</dbReference>
<accession>A0ABP8LXL7</accession>
<dbReference type="Proteomes" id="UP001501508">
    <property type="component" value="Unassembled WGS sequence"/>
</dbReference>
<dbReference type="RefSeq" id="WP_345028813.1">
    <property type="nucleotide sequence ID" value="NZ_BAABEY010000021.1"/>
</dbReference>
<feature type="compositionally biased region" description="Basic and acidic residues" evidence="1">
    <location>
        <begin position="1"/>
        <end position="17"/>
    </location>
</feature>
<evidence type="ECO:0000256" key="1">
    <source>
        <dbReference type="SAM" id="MobiDB-lite"/>
    </source>
</evidence>
<proteinExistence type="predicted"/>
<organism evidence="3 4">
    <name type="scientific">Ravibacter arvi</name>
    <dbReference type="NCBI Taxonomy" id="2051041"/>
    <lineage>
        <taxon>Bacteria</taxon>
        <taxon>Pseudomonadati</taxon>
        <taxon>Bacteroidota</taxon>
        <taxon>Cytophagia</taxon>
        <taxon>Cytophagales</taxon>
        <taxon>Spirosomataceae</taxon>
        <taxon>Ravibacter</taxon>
    </lineage>
</organism>
<keyword evidence="4" id="KW-1185">Reference proteome</keyword>
<comment type="caution">
    <text evidence="3">The sequence shown here is derived from an EMBL/GenBank/DDBJ whole genome shotgun (WGS) entry which is preliminary data.</text>
</comment>
<evidence type="ECO:0000259" key="2">
    <source>
        <dbReference type="Pfam" id="PF13298"/>
    </source>
</evidence>
<feature type="domain" description="DNA ligase D 3'-phosphoesterase" evidence="2">
    <location>
        <begin position="33"/>
        <end position="147"/>
    </location>
</feature>
<protein>
    <recommendedName>
        <fullName evidence="2">DNA ligase D 3'-phosphoesterase domain-containing protein</fullName>
    </recommendedName>
</protein>